<feature type="region of interest" description="Disordered" evidence="1">
    <location>
        <begin position="1"/>
        <end position="30"/>
    </location>
</feature>
<sequence length="1062" mass="114219">MDHWGDPWADNNAEHQKSPIKDAVTSPLPPALALAPAPVLLNPFLDDAGWGNQDESFGDWTAPPANDAAVASVAARVPSPSPSPRGDDEAIEDAPRWDVEQRNEDHTPDSGLAWTEHNGDTPDGDNVTSDTSETSTTIQPGAAPDHDAKPPSRQLQPDDDSSARPSTSQSETSRTEAPAESPRTSFEEEGGVGKHIAGEAQVEEEPATVGEKEEAEPNVSSSESDSTEDEFGTSTADTLLTDAPPDQNEAIHEESEKAKQGAEECPASPTVPETESTPTSTAAAVPSSSDTYHLDTALLDELFPPSKDAKEPDDAPEDPVYSTSGRKAWYRLTRKQTMREFNSGNGGDNYVRVTWTGSQVRSEINKTVARWAREDRLSGTGPGARASFYWDTPAPVEPKMPRGHQRTKTSIPAHIPTQRAAAPMRQSLPPVATNTPAAFNWSSPTSTVDPWKQDSPGFIAPPAIPSPNVDNAQTQELRPVSVDLTRGIAGPQGQTSTVSAETSAAAKTIPPPVPTTILTDSWGDLRAFDTNSSAQQQSANVPDDDDDDWGEMISSPTVSTPISAFPASLPATRDNTLSTLASTPETPPDRDHSADAMHAASIVRLRSTISPTSAIFGPKSFVPLHVEQGPIGPGLLKPVKRTAASIPEKPKNEGPLKLAPQPARSDEVKQDAPKARPVDDVFAGEVKALGPAFDEEDDFSAFESSTLDPASARSLTPPPPAATPQPEPMTDAWVDADFSFFESAPSTTATASTAPLKSKPDPSDPFSVFATPPRPTSSAASSAKTFTRSSPPRNLTPPAMQPLTGATNAAQRRKNEEEAVIKDIIAGLPDLRHISFPEESQERMESCLRLDPGFSASGLVLNENGSLLNRDMVALSQFSLVFYRKAGFYFDDDFLEHARTSHQEFLLTMIWVRQDSIRRMFKPGFEGSYRERTTEVEDAETVPGVMFEDPGMSDDTSTAAVLTPSITRSTSPAITERSLEPGQDETRRDCSTMSTELPTLEFMAIIETSTDKAMFRMGGSDIHDTARARAYTGLNMCEHMIRKGYGGKVKLQDIIDMALRTA</sequence>
<feature type="region of interest" description="Disordered" evidence="1">
    <location>
        <begin position="42"/>
        <end position="327"/>
    </location>
</feature>
<feature type="region of interest" description="Disordered" evidence="1">
    <location>
        <begin position="384"/>
        <end position="409"/>
    </location>
</feature>
<dbReference type="EMBL" id="QGDH01000233">
    <property type="protein sequence ID" value="RAR02081.1"/>
    <property type="molecule type" value="Genomic_DNA"/>
</dbReference>
<feature type="region of interest" description="Disordered" evidence="1">
    <location>
        <begin position="694"/>
        <end position="730"/>
    </location>
</feature>
<feature type="compositionally biased region" description="Basic and acidic residues" evidence="1">
    <location>
        <begin position="85"/>
        <end position="108"/>
    </location>
</feature>
<comment type="caution">
    <text evidence="2">The sequence shown here is derived from an EMBL/GenBank/DDBJ whole genome shotgun (WGS) entry which is preliminary data.</text>
</comment>
<evidence type="ECO:0000313" key="3">
    <source>
        <dbReference type="Proteomes" id="UP000249619"/>
    </source>
</evidence>
<feature type="compositionally biased region" description="Basic and acidic residues" evidence="1">
    <location>
        <begin position="664"/>
        <end position="679"/>
    </location>
</feature>
<feature type="compositionally biased region" description="Polar residues" evidence="1">
    <location>
        <begin position="530"/>
        <end position="540"/>
    </location>
</feature>
<accession>A0A364MSF8</accession>
<dbReference type="Proteomes" id="UP000249619">
    <property type="component" value="Unassembled WGS sequence"/>
</dbReference>
<feature type="compositionally biased region" description="Pro residues" evidence="1">
    <location>
        <begin position="716"/>
        <end position="727"/>
    </location>
</feature>
<feature type="compositionally biased region" description="Polar residues" evidence="1">
    <location>
        <begin position="126"/>
        <end position="139"/>
    </location>
</feature>
<dbReference type="AlphaFoldDB" id="A0A364MSF8"/>
<reference evidence="3" key="1">
    <citation type="submission" date="2018-05" db="EMBL/GenBank/DDBJ databases">
        <title>Draft genome sequence of Stemphylium lycopersici strain CIDEFI 213.</title>
        <authorList>
            <person name="Medina R."/>
            <person name="Franco M.E.E."/>
            <person name="Lucentini C.G."/>
            <person name="Saparrat M.C.N."/>
            <person name="Balatti P.A."/>
        </authorList>
    </citation>
    <scope>NUCLEOTIDE SEQUENCE [LARGE SCALE GENOMIC DNA]</scope>
    <source>
        <strain evidence="3">CIDEFI 213</strain>
    </source>
</reference>
<organism evidence="2 3">
    <name type="scientific">Stemphylium lycopersici</name>
    <name type="common">Tomato gray leaf spot disease fungus</name>
    <name type="synonym">Thyrospora lycopersici</name>
    <dbReference type="NCBI Taxonomy" id="183478"/>
    <lineage>
        <taxon>Eukaryota</taxon>
        <taxon>Fungi</taxon>
        <taxon>Dikarya</taxon>
        <taxon>Ascomycota</taxon>
        <taxon>Pezizomycotina</taxon>
        <taxon>Dothideomycetes</taxon>
        <taxon>Pleosporomycetidae</taxon>
        <taxon>Pleosporales</taxon>
        <taxon>Pleosporineae</taxon>
        <taxon>Pleosporaceae</taxon>
        <taxon>Stemphylium</taxon>
    </lineage>
</organism>
<feature type="compositionally biased region" description="Polar residues" evidence="1">
    <location>
        <begin position="163"/>
        <end position="172"/>
    </location>
</feature>
<feature type="region of interest" description="Disordered" evidence="1">
    <location>
        <begin position="487"/>
        <end position="514"/>
    </location>
</feature>
<protein>
    <submittedName>
        <fullName evidence="2">Uncharacterized protein</fullName>
    </submittedName>
</protein>
<proteinExistence type="predicted"/>
<feature type="compositionally biased region" description="Low complexity" evidence="1">
    <location>
        <begin position="266"/>
        <end position="289"/>
    </location>
</feature>
<name>A0A364MSF8_STELY</name>
<feature type="region of interest" description="Disordered" evidence="1">
    <location>
        <begin position="645"/>
        <end position="679"/>
    </location>
</feature>
<evidence type="ECO:0000313" key="2">
    <source>
        <dbReference type="EMBL" id="RAR02081.1"/>
    </source>
</evidence>
<keyword evidence="3" id="KW-1185">Reference proteome</keyword>
<feature type="compositionally biased region" description="Low complexity" evidence="1">
    <location>
        <begin position="62"/>
        <end position="78"/>
    </location>
</feature>
<feature type="compositionally biased region" description="Basic and acidic residues" evidence="1">
    <location>
        <begin position="249"/>
        <end position="262"/>
    </location>
</feature>
<feature type="region of interest" description="Disordered" evidence="1">
    <location>
        <begin position="744"/>
        <end position="815"/>
    </location>
</feature>
<feature type="compositionally biased region" description="Low complexity" evidence="1">
    <location>
        <begin position="776"/>
        <end position="790"/>
    </location>
</feature>
<gene>
    <name evidence="2" type="ORF">DDE83_008701</name>
</gene>
<feature type="region of interest" description="Disordered" evidence="1">
    <location>
        <begin position="530"/>
        <end position="570"/>
    </location>
</feature>
<feature type="compositionally biased region" description="Low complexity" evidence="1">
    <location>
        <begin position="744"/>
        <end position="755"/>
    </location>
</feature>
<feature type="compositionally biased region" description="Low complexity" evidence="1">
    <location>
        <begin position="495"/>
        <end position="508"/>
    </location>
</feature>
<evidence type="ECO:0000256" key="1">
    <source>
        <dbReference type="SAM" id="MobiDB-lite"/>
    </source>
</evidence>
<dbReference type="STRING" id="183478.A0A364MSF8"/>